<accession>A0AAE0GSZ7</accession>
<feature type="region of interest" description="Disordered" evidence="2">
    <location>
        <begin position="69"/>
        <end position="94"/>
    </location>
</feature>
<evidence type="ECO:0000256" key="1">
    <source>
        <dbReference type="SAM" id="Coils"/>
    </source>
</evidence>
<keyword evidence="1" id="KW-0175">Coiled coil</keyword>
<feature type="compositionally biased region" description="Acidic residues" evidence="2">
    <location>
        <begin position="162"/>
        <end position="171"/>
    </location>
</feature>
<evidence type="ECO:0000256" key="2">
    <source>
        <dbReference type="SAM" id="MobiDB-lite"/>
    </source>
</evidence>
<feature type="region of interest" description="Disordered" evidence="2">
    <location>
        <begin position="150"/>
        <end position="171"/>
    </location>
</feature>
<feature type="coiled-coil region" evidence="1">
    <location>
        <begin position="96"/>
        <end position="137"/>
    </location>
</feature>
<evidence type="ECO:0000313" key="3">
    <source>
        <dbReference type="EMBL" id="KAK3282936.1"/>
    </source>
</evidence>
<name>A0AAE0GSZ7_9CHLO</name>
<protein>
    <submittedName>
        <fullName evidence="3">Uncharacterized protein</fullName>
    </submittedName>
</protein>
<dbReference type="EMBL" id="LGRX02003093">
    <property type="protein sequence ID" value="KAK3282936.1"/>
    <property type="molecule type" value="Genomic_DNA"/>
</dbReference>
<comment type="caution">
    <text evidence="3">The sequence shown here is derived from an EMBL/GenBank/DDBJ whole genome shotgun (WGS) entry which is preliminary data.</text>
</comment>
<reference evidence="3 4" key="1">
    <citation type="journal article" date="2015" name="Genome Biol. Evol.">
        <title>Comparative Genomics of a Bacterivorous Green Alga Reveals Evolutionary Causalities and Consequences of Phago-Mixotrophic Mode of Nutrition.</title>
        <authorList>
            <person name="Burns J.A."/>
            <person name="Paasch A."/>
            <person name="Narechania A."/>
            <person name="Kim E."/>
        </authorList>
    </citation>
    <scope>NUCLEOTIDE SEQUENCE [LARGE SCALE GENOMIC DNA]</scope>
    <source>
        <strain evidence="3 4">PLY_AMNH</strain>
    </source>
</reference>
<sequence>MFELHEYPVFCDDLYQLYLDARDFSNAKRASVNEQASIAALQHSSDASYDALQAAQQSQVAAAQARAEMRNRNAQRRKTLSLSPPPQVQRMQPRPLVVAKEANPQLIERLHELEKKLAELSTENAALKKENAAHEKVRLSLVSKLAVKNETSTTEIENSLPDYEELVDPDS</sequence>
<proteinExistence type="predicted"/>
<organism evidence="3 4">
    <name type="scientific">Cymbomonas tetramitiformis</name>
    <dbReference type="NCBI Taxonomy" id="36881"/>
    <lineage>
        <taxon>Eukaryota</taxon>
        <taxon>Viridiplantae</taxon>
        <taxon>Chlorophyta</taxon>
        <taxon>Pyramimonadophyceae</taxon>
        <taxon>Pyramimonadales</taxon>
        <taxon>Pyramimonadaceae</taxon>
        <taxon>Cymbomonas</taxon>
    </lineage>
</organism>
<dbReference type="Proteomes" id="UP001190700">
    <property type="component" value="Unassembled WGS sequence"/>
</dbReference>
<gene>
    <name evidence="3" type="ORF">CYMTET_9343</name>
</gene>
<evidence type="ECO:0000313" key="4">
    <source>
        <dbReference type="Proteomes" id="UP001190700"/>
    </source>
</evidence>
<dbReference type="AlphaFoldDB" id="A0AAE0GSZ7"/>
<keyword evidence="4" id="KW-1185">Reference proteome</keyword>